<feature type="transmembrane region" description="Helical" evidence="9">
    <location>
        <begin position="873"/>
        <end position="892"/>
    </location>
</feature>
<evidence type="ECO:0000313" key="10">
    <source>
        <dbReference type="EMBL" id="AEI52063.1"/>
    </source>
</evidence>
<feature type="transmembrane region" description="Helical" evidence="9">
    <location>
        <begin position="447"/>
        <end position="467"/>
    </location>
</feature>
<dbReference type="GO" id="GO:0015562">
    <property type="term" value="F:efflux transmembrane transporter activity"/>
    <property type="evidence" value="ECO:0007669"/>
    <property type="project" value="InterPro"/>
</dbReference>
<dbReference type="SUPFAM" id="SSF82693">
    <property type="entry name" value="Multidrug efflux transporter AcrB pore domain, PN1, PN2, PC1 and PC2 subdomains"/>
    <property type="match status" value="2"/>
</dbReference>
<dbReference type="EMBL" id="CP002861">
    <property type="protein sequence ID" value="AEI52063.1"/>
    <property type="molecule type" value="Genomic_DNA"/>
</dbReference>
<feature type="transmembrane region" description="Helical" evidence="9">
    <location>
        <begin position="924"/>
        <end position="949"/>
    </location>
</feature>
<proteinExistence type="inferred from homology"/>
<dbReference type="PANTHER" id="PTHR32063">
    <property type="match status" value="1"/>
</dbReference>
<feature type="transmembrane region" description="Helical" evidence="9">
    <location>
        <begin position="970"/>
        <end position="991"/>
    </location>
</feature>
<feature type="transmembrane region" description="Helical" evidence="9">
    <location>
        <begin position="393"/>
        <end position="416"/>
    </location>
</feature>
<dbReference type="Gene3D" id="3.30.70.1320">
    <property type="entry name" value="Multidrug efflux transporter AcrB pore domain like"/>
    <property type="match status" value="1"/>
</dbReference>
<keyword evidence="7 9" id="KW-1133">Transmembrane helix</keyword>
<dbReference type="SUPFAM" id="SSF56954">
    <property type="entry name" value="Outer membrane efflux proteins (OEP)"/>
    <property type="match status" value="1"/>
</dbReference>
<evidence type="ECO:0000256" key="1">
    <source>
        <dbReference type="ARBA" id="ARBA00004651"/>
    </source>
</evidence>
<gene>
    <name evidence="10" type="ordered locus">Runsl_5927</name>
</gene>
<feature type="transmembrane region" description="Helical" evidence="9">
    <location>
        <begin position="1041"/>
        <end position="1058"/>
    </location>
</feature>
<dbReference type="NCBIfam" id="TIGR00914">
    <property type="entry name" value="2A0601"/>
    <property type="match status" value="1"/>
</dbReference>
<dbReference type="Gene3D" id="3.30.70.1440">
    <property type="entry name" value="Multidrug efflux transporter AcrB pore domain"/>
    <property type="match status" value="1"/>
</dbReference>
<geneLocation type="plasmid" evidence="10 11">
    <name>pRUNSL02</name>
</geneLocation>
<evidence type="ECO:0000256" key="7">
    <source>
        <dbReference type="ARBA" id="ARBA00022989"/>
    </source>
</evidence>
<protein>
    <submittedName>
        <fullName evidence="10">Heavy metal efflux pump, CzcA family</fullName>
    </submittedName>
</protein>
<evidence type="ECO:0000256" key="5">
    <source>
        <dbReference type="ARBA" id="ARBA00022475"/>
    </source>
</evidence>
<keyword evidence="6 9" id="KW-0812">Transmembrane</keyword>
<keyword evidence="11" id="KW-1185">Reference proteome</keyword>
<evidence type="ECO:0000256" key="6">
    <source>
        <dbReference type="ARBA" id="ARBA00022692"/>
    </source>
</evidence>
<feature type="transmembrane region" description="Helical" evidence="9">
    <location>
        <begin position="479"/>
        <end position="502"/>
    </location>
</feature>
<comment type="similarity">
    <text evidence="3">Belongs to the resistance-nodulation-cell division (RND) (TC 2.A.6) family.</text>
</comment>
<feature type="transmembrane region" description="Helical" evidence="9">
    <location>
        <begin position="899"/>
        <end position="918"/>
    </location>
</feature>
<dbReference type="Gene3D" id="1.20.1600.10">
    <property type="entry name" value="Outer membrane efflux proteins (OEP)"/>
    <property type="match status" value="1"/>
</dbReference>
<keyword evidence="10" id="KW-0614">Plasmid</keyword>
<reference evidence="10 11" key="2">
    <citation type="journal article" date="2012" name="Stand. Genomic Sci.">
        <title>Complete genome sequence of the aquatic bacterium Runella slithyformis type strain (LSU 4(T)).</title>
        <authorList>
            <person name="Copeland A."/>
            <person name="Zhang X."/>
            <person name="Misra M."/>
            <person name="Lapidus A."/>
            <person name="Nolan M."/>
            <person name="Lucas S."/>
            <person name="Deshpande S."/>
            <person name="Cheng J.F."/>
            <person name="Tapia R."/>
            <person name="Goodwin L.A."/>
            <person name="Pitluck S."/>
            <person name="Liolios K."/>
            <person name="Pagani I."/>
            <person name="Ivanova N."/>
            <person name="Mikhailova N."/>
            <person name="Pati A."/>
            <person name="Chen A."/>
            <person name="Palaniappan K."/>
            <person name="Land M."/>
            <person name="Hauser L."/>
            <person name="Pan C."/>
            <person name="Jeffries C.D."/>
            <person name="Detter J.C."/>
            <person name="Brambilla E.M."/>
            <person name="Rohde M."/>
            <person name="Djao O.D."/>
            <person name="Goker M."/>
            <person name="Sikorski J."/>
            <person name="Tindall B.J."/>
            <person name="Woyke T."/>
            <person name="Bristow J."/>
            <person name="Eisen J.A."/>
            <person name="Markowitz V."/>
            <person name="Hugenholtz P."/>
            <person name="Kyrpides N.C."/>
            <person name="Klenk H.P."/>
            <person name="Mavromatis K."/>
        </authorList>
    </citation>
    <scope>NUCLEOTIDE SEQUENCE [LARGE SCALE GENOMIC DNA]</scope>
    <source>
        <strain evidence="11">ATCC 29530 / DSM 19594 / LMG 11500 / NCIMB 11436 / LSU 4</strain>
    </source>
</reference>
<comment type="subcellular location">
    <subcellularLocation>
        <location evidence="1">Cell membrane</location>
        <topology evidence="1">Multi-pass membrane protein</topology>
    </subcellularLocation>
</comment>
<dbReference type="Proteomes" id="UP000000493">
    <property type="component" value="Plasmid pRUNSL02"/>
</dbReference>
<evidence type="ECO:0000256" key="3">
    <source>
        <dbReference type="ARBA" id="ARBA00010942"/>
    </source>
</evidence>
<evidence type="ECO:0000256" key="4">
    <source>
        <dbReference type="ARBA" id="ARBA00022448"/>
    </source>
</evidence>
<organism evidence="10 11">
    <name type="scientific">Runella slithyformis (strain ATCC 29530 / DSM 19594 / LMG 11500 / NCIMB 11436 / LSU 4)</name>
    <dbReference type="NCBI Taxonomy" id="761193"/>
    <lineage>
        <taxon>Bacteria</taxon>
        <taxon>Pseudomonadati</taxon>
        <taxon>Bacteroidota</taxon>
        <taxon>Cytophagia</taxon>
        <taxon>Cytophagales</taxon>
        <taxon>Spirosomataceae</taxon>
        <taxon>Runella</taxon>
    </lineage>
</organism>
<dbReference type="Gene3D" id="3.30.70.1430">
    <property type="entry name" value="Multidrug efflux transporter AcrB pore domain"/>
    <property type="match status" value="2"/>
</dbReference>
<feature type="transmembrane region" description="Helical" evidence="9">
    <location>
        <begin position="367"/>
        <end position="387"/>
    </location>
</feature>
<dbReference type="PANTHER" id="PTHR32063:SF24">
    <property type="entry name" value="CATION EFFLUX SYSTEM (ACRB_ACRD_ACRF FAMILY)"/>
    <property type="match status" value="1"/>
</dbReference>
<dbReference type="InterPro" id="IPR001036">
    <property type="entry name" value="Acrflvin-R"/>
</dbReference>
<dbReference type="GO" id="GO:0042910">
    <property type="term" value="F:xenobiotic transmembrane transporter activity"/>
    <property type="evidence" value="ECO:0007669"/>
    <property type="project" value="TreeGrafter"/>
</dbReference>
<evidence type="ECO:0000256" key="9">
    <source>
        <dbReference type="SAM" id="Phobius"/>
    </source>
</evidence>
<keyword evidence="5" id="KW-1003">Cell membrane</keyword>
<feature type="transmembrane region" description="Helical" evidence="9">
    <location>
        <begin position="1003"/>
        <end position="1029"/>
    </location>
</feature>
<dbReference type="Pfam" id="PF02321">
    <property type="entry name" value="OEP"/>
    <property type="match status" value="1"/>
</dbReference>
<feature type="transmembrane region" description="Helical" evidence="9">
    <location>
        <begin position="12"/>
        <end position="31"/>
    </location>
</feature>
<dbReference type="RefSeq" id="WP_013931245.1">
    <property type="nucleotide sequence ID" value="NC_015704.1"/>
</dbReference>
<dbReference type="InterPro" id="IPR004763">
    <property type="entry name" value="CusA-like"/>
</dbReference>
<sequence length="1446" mass="159425">MLDKIIQFSIKNKFIIGLFTMALVLVGIYNLSRLPIDALPDITNNQVQVITNAPTLATQEVEQFITYPIEQTMKTVPRIVEMRSLSRFGLSVITLVFEESVDIYWARTQISEKLKDAERQIPKGVGTPELAPISTGLGEIYQYVIYAKKGFENQYSASKLRSIQDWIVKPQLLGTPGIAEVTTLGGSLKQYEIAVEPDRLKSMNITITDVFDALEKNNENTGGAYIDKQPYVYFIRALGMVKSIPDIEKIVVKNNDGIPVLIRDVAKVQEGSALRYGAVTKDGKGEVVGGMVLMLKGENSSAIVNRTKEKIEQIRKSLPEGIALEPFIDRTKLVNNAIGTVQTNLLEGALIVIFVLVLLLGNWRAGLVVASVIPLALLFAVIMMNLFGVSGNLMSLGAIDFGLIVDGAVIIVEAVIHRLHLNKEGRLTAQQMDEEVFGASSKIRSSAAFGEIIILIVYLPILALVGTEGKMFKPMAQTVTFAILGAFILSLTYVPMASALFLSKTISHKKNISDKIIDTIYRFYQPVLDKALQMKALILGISVALFLVALFVFSRMGGEFIPTLEEGDYAINFRNANGSSLSMSIETSTKLEKILKAKFPEVVEVVTKIGSAEIPTDPMPIESADMIIILKPKKEWTTTNDFYELADLMKEELEQIPGVGFEVSQPIQMRFNELMTGVRSDIAIKIFGEDLEKLAATSTNAIGLIGGIEGVADIKDERITGMPQITVRYNPDKLALYGLNVGDLNKVVRTGFAGEVTGKVYEGERRYELVVRLDKDFRQDISNVKSIFVSLPNGNQIPLEQVAEVNIEQGPAQISRENGRRRIVIGLNVRGRDVKSVVNEIQAKLDTKLKLPEGYYVTYGGQFENLVEANKRLSVAVPVALLLIFVLLFFTFNSVKQSLLIFTAIPLSAIGGVFALWLRGMPFSISAGIGFIALFGVAVLNGIVLIGYFNQLKAEGWTDVLERIKEGTKVRLRPVVMTAAVASMGFLPMALSNGAGAEVQKPLATVVIGGLLTASLLTLIVLPILYLLLEKGIKAPKKINISSAIILIVLFLGGNVQAQTSLNLQQAIELGTKNNGLVQANELAVKLQNQLKPTAVELPKTNINAMLGQYNTRSFDQNFSISQGFSPFQFQAKRGLIKEYVKGSELKLLATKYDIAFQIRQSWNTILYLTALNQLLQKQDEYLQTFVKAANLKFKTGESNLLEKTTAETKQQELVQIKNQNEGLILGEKIKLESILNLNTDFILAENEFLPSKLLSSDSTLINQNPMLQMALQQIEIASASNKVEKALRKPDFSAGYFLQSLTGSQQVGDKAVYYNGVPRFHGLTLGIGVPIFGGASKARIKASETDIQIQQKNAEYLKNQLNSQLLQQIQEQRVNQALLDYYVQTALPNAEIITKNATKAYQSGEAGYVEYLQGLETVLSIQRNYLQAIHNLNQNLINIQYLLNN</sequence>
<dbReference type="Gene3D" id="3.30.2090.10">
    <property type="entry name" value="Multidrug efflux transporter AcrB TolC docking domain, DN and DC subdomains"/>
    <property type="match status" value="2"/>
</dbReference>
<reference evidence="11" key="1">
    <citation type="submission" date="2011-06" db="EMBL/GenBank/DDBJ databases">
        <title>The complete genome of plasmid 2 of Runella slithyformis DSM 19594.</title>
        <authorList>
            <consortium name="US DOE Joint Genome Institute (JGI-PGF)"/>
            <person name="Lucas S."/>
            <person name="Han J."/>
            <person name="Lapidus A."/>
            <person name="Bruce D."/>
            <person name="Goodwin L."/>
            <person name="Pitluck S."/>
            <person name="Peters L."/>
            <person name="Kyrpides N."/>
            <person name="Mavromatis K."/>
            <person name="Ivanova N."/>
            <person name="Ovchinnikova G."/>
            <person name="Zhang X."/>
            <person name="Misra M."/>
            <person name="Detter J.C."/>
            <person name="Tapia R."/>
            <person name="Han C."/>
            <person name="Land M."/>
            <person name="Hauser L."/>
            <person name="Markowitz V."/>
            <person name="Cheng J.-F."/>
            <person name="Hugenholtz P."/>
            <person name="Woyke T."/>
            <person name="Wu D."/>
            <person name="Tindall B."/>
            <person name="Faehrich R."/>
            <person name="Brambilla E."/>
            <person name="Klenk H.-P."/>
            <person name="Eisen J.A."/>
        </authorList>
    </citation>
    <scope>NUCLEOTIDE SEQUENCE [LARGE SCALE GENOMIC DNA]</scope>
    <source>
        <strain evidence="11">ATCC 29530 / DSM 19594 / LMG 11500 / NCIMB 11436 / LSU 4</strain>
        <plasmid evidence="11">pRUNSL02</plasmid>
    </source>
</reference>
<keyword evidence="8 9" id="KW-0472">Membrane</keyword>
<dbReference type="GO" id="GO:0008324">
    <property type="term" value="F:monoatomic cation transmembrane transporter activity"/>
    <property type="evidence" value="ECO:0007669"/>
    <property type="project" value="InterPro"/>
</dbReference>
<dbReference type="PRINTS" id="PR00702">
    <property type="entry name" value="ACRIFLAVINRP"/>
</dbReference>
<evidence type="ECO:0000256" key="8">
    <source>
        <dbReference type="ARBA" id="ARBA00023136"/>
    </source>
</evidence>
<keyword evidence="4" id="KW-0813">Transport</keyword>
<dbReference type="SUPFAM" id="SSF82866">
    <property type="entry name" value="Multidrug efflux transporter AcrB transmembrane domain"/>
    <property type="match status" value="2"/>
</dbReference>
<dbReference type="GO" id="GO:0005886">
    <property type="term" value="C:plasma membrane"/>
    <property type="evidence" value="ECO:0007669"/>
    <property type="project" value="UniProtKB-SubCell"/>
</dbReference>
<feature type="transmembrane region" description="Helical" evidence="9">
    <location>
        <begin position="536"/>
        <end position="554"/>
    </location>
</feature>
<dbReference type="Gene3D" id="1.20.1640.10">
    <property type="entry name" value="Multidrug efflux transporter AcrB transmembrane domain"/>
    <property type="match status" value="2"/>
</dbReference>
<dbReference type="SUPFAM" id="SSF82714">
    <property type="entry name" value="Multidrug efflux transporter AcrB TolC docking domain, DN and DC subdomains"/>
    <property type="match status" value="2"/>
</dbReference>
<comment type="similarity">
    <text evidence="2">Belongs to the outer membrane factor (OMF) (TC 1.B.17) family.</text>
</comment>
<dbReference type="InterPro" id="IPR003423">
    <property type="entry name" value="OMP_efflux"/>
</dbReference>
<feature type="transmembrane region" description="Helical" evidence="9">
    <location>
        <begin position="341"/>
        <end position="360"/>
    </location>
</feature>
<evidence type="ECO:0000256" key="2">
    <source>
        <dbReference type="ARBA" id="ARBA00007613"/>
    </source>
</evidence>
<dbReference type="InterPro" id="IPR027463">
    <property type="entry name" value="AcrB_DN_DC_subdom"/>
</dbReference>
<dbReference type="KEGG" id="rsi:Runsl_5927"/>
<dbReference type="Pfam" id="PF00873">
    <property type="entry name" value="ACR_tran"/>
    <property type="match status" value="1"/>
</dbReference>
<accession>A0A7U4E945</accession>
<evidence type="ECO:0000313" key="11">
    <source>
        <dbReference type="Proteomes" id="UP000000493"/>
    </source>
</evidence>
<name>A0A7U4E945_RUNSL</name>